<dbReference type="EMBL" id="CAJHNH020004968">
    <property type="protein sequence ID" value="CAG5131941.1"/>
    <property type="molecule type" value="Genomic_DNA"/>
</dbReference>
<proteinExistence type="predicted"/>
<reference evidence="1" key="1">
    <citation type="submission" date="2021-04" db="EMBL/GenBank/DDBJ databases">
        <authorList>
            <consortium name="Molecular Ecology Group"/>
        </authorList>
    </citation>
    <scope>NUCLEOTIDE SEQUENCE</scope>
</reference>
<evidence type="ECO:0000313" key="2">
    <source>
        <dbReference type="Proteomes" id="UP000678393"/>
    </source>
</evidence>
<sequence>MKDVTRFNEELMLQQNNILLLKKSADVWQRKFIEKDRELSTAQQHLNDSNVRCQELQGQIKILSARILKEEQENKTLNDIFSNLARTLNEERTRFDRDDRSLKKKIEELKKANQWLVS</sequence>
<comment type="caution">
    <text evidence="1">The sequence shown here is derived from an EMBL/GenBank/DDBJ whole genome shotgun (WGS) entry which is preliminary data.</text>
</comment>
<accession>A0A8S4A0C6</accession>
<organism evidence="1 2">
    <name type="scientific">Candidula unifasciata</name>
    <dbReference type="NCBI Taxonomy" id="100452"/>
    <lineage>
        <taxon>Eukaryota</taxon>
        <taxon>Metazoa</taxon>
        <taxon>Spiralia</taxon>
        <taxon>Lophotrochozoa</taxon>
        <taxon>Mollusca</taxon>
        <taxon>Gastropoda</taxon>
        <taxon>Heterobranchia</taxon>
        <taxon>Euthyneura</taxon>
        <taxon>Panpulmonata</taxon>
        <taxon>Eupulmonata</taxon>
        <taxon>Stylommatophora</taxon>
        <taxon>Helicina</taxon>
        <taxon>Helicoidea</taxon>
        <taxon>Geomitridae</taxon>
        <taxon>Candidula</taxon>
    </lineage>
</organism>
<protein>
    <submittedName>
        <fullName evidence="1">Uncharacterized protein</fullName>
    </submittedName>
</protein>
<name>A0A8S4A0C6_9EUPU</name>
<evidence type="ECO:0000313" key="1">
    <source>
        <dbReference type="EMBL" id="CAG5131941.1"/>
    </source>
</evidence>
<dbReference type="Proteomes" id="UP000678393">
    <property type="component" value="Unassembled WGS sequence"/>
</dbReference>
<dbReference type="AlphaFoldDB" id="A0A8S4A0C6"/>
<gene>
    <name evidence="1" type="ORF">CUNI_LOCUS17499</name>
</gene>
<keyword evidence="2" id="KW-1185">Reference proteome</keyword>